<reference evidence="2" key="1">
    <citation type="submission" date="2020-06" db="EMBL/GenBank/DDBJ databases">
        <title>Analysis procedures for assessing recovery of high quality, complete, closed genomes from Nanopore long read metagenome sequencing.</title>
        <authorList>
            <person name="Bessarab I."/>
            <person name="Arumugam K."/>
            <person name="Haryono M."/>
            <person name="Liu X."/>
            <person name="Roy S."/>
            <person name="Zuniga-Montanez R.E."/>
            <person name="Qiu G."/>
            <person name="Drautz-Moses D.I."/>
            <person name="Law Y.Y."/>
            <person name="Wuertz S."/>
            <person name="Lauro F.M."/>
            <person name="Huson D.H."/>
            <person name="Williams R.B."/>
        </authorList>
    </citation>
    <scope>NUCLEOTIDE SEQUENCE [LARGE SCALE GENOMIC DNA]</scope>
    <source>
        <strain evidence="2">SSD2</strain>
    </source>
</reference>
<protein>
    <submittedName>
        <fullName evidence="2">Uncharacterized protein</fullName>
    </submittedName>
</protein>
<gene>
    <name evidence="2" type="ORF">HZT40_02990</name>
</gene>
<dbReference type="Proteomes" id="UP000510621">
    <property type="component" value="Chromosome"/>
</dbReference>
<evidence type="ECO:0000256" key="1">
    <source>
        <dbReference type="SAM" id="MobiDB-lite"/>
    </source>
</evidence>
<feature type="compositionally biased region" description="Basic and acidic residues" evidence="1">
    <location>
        <begin position="55"/>
        <end position="66"/>
    </location>
</feature>
<evidence type="ECO:0000313" key="2">
    <source>
        <dbReference type="EMBL" id="QLQ30742.1"/>
    </source>
</evidence>
<dbReference type="KEGG" id="this:HZT40_02990"/>
<name>A0A7L6ANQ1_9GAMM</name>
<proteinExistence type="predicted"/>
<sequence length="73" mass="7904">MQGLFEQVVSILVAKFLEGGWVGRGGGDAQRGGIEDRFGFFLRVGGVGGEEEEREQQKEGQKKSRDPAPNPPS</sequence>
<accession>A0A7L6ANQ1</accession>
<dbReference type="EMBL" id="CP059265">
    <property type="protein sequence ID" value="QLQ30742.1"/>
    <property type="molecule type" value="Genomic_DNA"/>
</dbReference>
<dbReference type="AlphaFoldDB" id="A0A7L6ANQ1"/>
<evidence type="ECO:0000313" key="3">
    <source>
        <dbReference type="Proteomes" id="UP000510621"/>
    </source>
</evidence>
<keyword evidence="3" id="KW-1185">Reference proteome</keyword>
<feature type="region of interest" description="Disordered" evidence="1">
    <location>
        <begin position="46"/>
        <end position="73"/>
    </location>
</feature>
<organism evidence="2 3">
    <name type="scientific">Candidatus Thiothrix singaporensis</name>
    <dbReference type="NCBI Taxonomy" id="2799669"/>
    <lineage>
        <taxon>Bacteria</taxon>
        <taxon>Pseudomonadati</taxon>
        <taxon>Pseudomonadota</taxon>
        <taxon>Gammaproteobacteria</taxon>
        <taxon>Thiotrichales</taxon>
        <taxon>Thiotrichaceae</taxon>
        <taxon>Thiothrix</taxon>
    </lineage>
</organism>